<dbReference type="Pfam" id="PF12854">
    <property type="entry name" value="PPR_1"/>
    <property type="match status" value="1"/>
</dbReference>
<accession>A0A5K1CDG7</accession>
<dbReference type="Gene3D" id="1.25.40.10">
    <property type="entry name" value="Tetratricopeptide repeat domain"/>
    <property type="match status" value="6"/>
</dbReference>
<reference evidence="3" key="1">
    <citation type="submission" date="2019-09" db="EMBL/GenBank/DDBJ databases">
        <authorList>
            <person name="Zhang L."/>
        </authorList>
    </citation>
    <scope>NUCLEOTIDE SEQUENCE</scope>
</reference>
<dbReference type="InterPro" id="IPR046848">
    <property type="entry name" value="E_motif"/>
</dbReference>
<sequence length="767" mass="85975">MVIAVGCLSSFSVPSIRSRWVEQQKEKNEKGFRSEVQSIARLLQKSASSLSIDSGRQIHGRVFRLGLSDDSFLSSQLLHMYACCGEMRDAEFIFGGEPQPNLFFWNVMVRGYCDGGRYGDVVQLCEEMLVVGQTPNNFTYPFVLKACTALGCVGFGRGIHGLVLKSGFASDVFVSSSLLGMYGKFGRLGDARKLFDRMPERNIVTWNSMVAGYGQDGDWNEALCLIMRMEDDGEVPSVTTWNSLIAGSVRNGNGVMAFEFLRLMQRTSMRPSLATINSLGPVIMSSSMVVHGKEIHAFVIRMGMDSDPTICSVLVAMYAENKHMEYASRIFERSHVRGPELWDKMVAGYVDTGQRLDAFGIFRRMLQEGKKPNKISITLLLPYCSHRAGREIHAYAYRFGLEMDVSINNALIATYSKRGDFGMSNRVFAQMHEKDVVSWNTMVSSSVRGRDFDQALKLFHCMHSERIWPDEYTSSSVLHICGQFAALQQGAAIHGSIVRRGFCEDHIVGNALIDMYAKCGCLDDARRLFDGMPVKDHVTWNTLISSYSVSSQPESAILLFEQMLNDGWKPNRVTFVAVLSACSRAGLVERSLFYFNTMTSVYGIRPDREHYGCMVDALGRAGWLDQAFQLVKSMPMEPDDCIWGALLGACRIHRNLELAEVAAKHLVELWPENSGYHVLLSNIYAEAGRWHDAAQIRSSMKENQVKKFPGCSWIELGETVHTFFTSDKSHKQSEEIYTALEQLTGQLKAVSCMPIMIPEIQEVAFLT</sequence>
<dbReference type="SUPFAM" id="SSF48452">
    <property type="entry name" value="TPR-like"/>
    <property type="match status" value="1"/>
</dbReference>
<dbReference type="PANTHER" id="PTHR47926">
    <property type="entry name" value="PENTATRICOPEPTIDE REPEAT-CONTAINING PROTEIN"/>
    <property type="match status" value="1"/>
</dbReference>
<feature type="repeat" description="PPR" evidence="2">
    <location>
        <begin position="435"/>
        <end position="469"/>
    </location>
</feature>
<dbReference type="FunFam" id="1.25.40.10:FF:000285">
    <property type="entry name" value="Pentatricopeptide repeat-containing protein, chloroplastic"/>
    <property type="match status" value="1"/>
</dbReference>
<dbReference type="Pfam" id="PF20431">
    <property type="entry name" value="E_motif"/>
    <property type="match status" value="1"/>
</dbReference>
<proteinExistence type="predicted"/>
<dbReference type="Gramene" id="NC4G0153380.1">
    <property type="protein sequence ID" value="NC4G0153380.1:cds"/>
    <property type="gene ID" value="NC4G0153380"/>
</dbReference>
<dbReference type="EMBL" id="LR721782">
    <property type="protein sequence ID" value="VVW25686.1"/>
    <property type="molecule type" value="Genomic_DNA"/>
</dbReference>
<dbReference type="InterPro" id="IPR046960">
    <property type="entry name" value="PPR_At4g14850-like_plant"/>
</dbReference>
<dbReference type="InterPro" id="IPR002885">
    <property type="entry name" value="PPR_rpt"/>
</dbReference>
<dbReference type="FunFam" id="1.25.40.10:FF:000031">
    <property type="entry name" value="Pentatricopeptide repeat-containing protein mitochondrial"/>
    <property type="match status" value="1"/>
</dbReference>
<feature type="repeat" description="PPR" evidence="2">
    <location>
        <begin position="101"/>
        <end position="135"/>
    </location>
</feature>
<dbReference type="PROSITE" id="PS51375">
    <property type="entry name" value="PPR"/>
    <property type="match status" value="7"/>
</dbReference>
<protein>
    <recommendedName>
        <fullName evidence="4">Pentatricopeptide repeat-containing protein</fullName>
    </recommendedName>
</protein>
<dbReference type="Pfam" id="PF13041">
    <property type="entry name" value="PPR_2"/>
    <property type="match status" value="3"/>
</dbReference>
<evidence type="ECO:0000256" key="1">
    <source>
        <dbReference type="ARBA" id="ARBA00022737"/>
    </source>
</evidence>
<dbReference type="GO" id="GO:0009451">
    <property type="term" value="P:RNA modification"/>
    <property type="evidence" value="ECO:0007669"/>
    <property type="project" value="InterPro"/>
</dbReference>
<dbReference type="InterPro" id="IPR011990">
    <property type="entry name" value="TPR-like_helical_dom_sf"/>
</dbReference>
<feature type="repeat" description="PPR" evidence="2">
    <location>
        <begin position="338"/>
        <end position="372"/>
    </location>
</feature>
<feature type="repeat" description="PPR" evidence="2">
    <location>
        <begin position="237"/>
        <end position="271"/>
    </location>
</feature>
<organism evidence="3">
    <name type="scientific">Nymphaea colorata</name>
    <name type="common">pocket water lily</name>
    <dbReference type="NCBI Taxonomy" id="210225"/>
    <lineage>
        <taxon>Eukaryota</taxon>
        <taxon>Viridiplantae</taxon>
        <taxon>Streptophyta</taxon>
        <taxon>Embryophyta</taxon>
        <taxon>Tracheophyta</taxon>
        <taxon>Spermatophyta</taxon>
        <taxon>Magnoliopsida</taxon>
        <taxon>Nymphaeales</taxon>
        <taxon>Nymphaeaceae</taxon>
        <taxon>Nymphaea</taxon>
    </lineage>
</organism>
<keyword evidence="1" id="KW-0677">Repeat</keyword>
<dbReference type="NCBIfam" id="TIGR00756">
    <property type="entry name" value="PPR"/>
    <property type="match status" value="6"/>
</dbReference>
<evidence type="ECO:0000313" key="3">
    <source>
        <dbReference type="EMBL" id="VVW25686.1"/>
    </source>
</evidence>
<dbReference type="AlphaFoldDB" id="A0A5K1CDG7"/>
<dbReference type="OrthoDB" id="185373at2759"/>
<dbReference type="GO" id="GO:0003723">
    <property type="term" value="F:RNA binding"/>
    <property type="evidence" value="ECO:0007669"/>
    <property type="project" value="InterPro"/>
</dbReference>
<feature type="repeat" description="PPR" evidence="2">
    <location>
        <begin position="536"/>
        <end position="570"/>
    </location>
</feature>
<dbReference type="FunFam" id="1.25.40.10:FF:000393">
    <property type="entry name" value="Pentatricopeptide repeat-containing protein At1g20230"/>
    <property type="match status" value="1"/>
</dbReference>
<feature type="repeat" description="PPR" evidence="2">
    <location>
        <begin position="171"/>
        <end position="201"/>
    </location>
</feature>
<gene>
    <name evidence="3" type="ORF">NYM_LOCUS18109</name>
</gene>
<name>A0A5K1CDG7_9MAGN</name>
<feature type="repeat" description="PPR" evidence="2">
    <location>
        <begin position="202"/>
        <end position="236"/>
    </location>
</feature>
<dbReference type="PANTHER" id="PTHR47926:SF452">
    <property type="entry name" value="PENTATRICOPEPTIDE REPEAT-CONTAINING PROTEIN"/>
    <property type="match status" value="1"/>
</dbReference>
<evidence type="ECO:0008006" key="4">
    <source>
        <dbReference type="Google" id="ProtNLM"/>
    </source>
</evidence>
<evidence type="ECO:0000256" key="2">
    <source>
        <dbReference type="PROSITE-ProRule" id="PRU00708"/>
    </source>
</evidence>
<dbReference type="Pfam" id="PF01535">
    <property type="entry name" value="PPR"/>
    <property type="match status" value="4"/>
</dbReference>
<dbReference type="FunFam" id="1.25.40.10:FF:000366">
    <property type="entry name" value="Pentatricopeptide (PPR) repeat-containing protein"/>
    <property type="match status" value="1"/>
</dbReference>